<dbReference type="Proteomes" id="UP001165090">
    <property type="component" value="Unassembled WGS sequence"/>
</dbReference>
<dbReference type="Pfam" id="PF01565">
    <property type="entry name" value="FAD_binding_4"/>
    <property type="match status" value="1"/>
</dbReference>
<evidence type="ECO:0000256" key="1">
    <source>
        <dbReference type="ARBA" id="ARBA00001974"/>
    </source>
</evidence>
<feature type="compositionally biased region" description="Basic and acidic residues" evidence="10">
    <location>
        <begin position="103"/>
        <end position="113"/>
    </location>
</feature>
<evidence type="ECO:0000256" key="8">
    <source>
        <dbReference type="ARBA" id="ARBA00023128"/>
    </source>
</evidence>
<feature type="compositionally biased region" description="Basic and acidic residues" evidence="10">
    <location>
        <begin position="65"/>
        <end position="84"/>
    </location>
</feature>
<evidence type="ECO:0000256" key="4">
    <source>
        <dbReference type="ARBA" id="ARBA00022630"/>
    </source>
</evidence>
<dbReference type="EMBL" id="BSDZ01000017">
    <property type="protein sequence ID" value="GLI63880.1"/>
    <property type="molecule type" value="Genomic_DNA"/>
</dbReference>
<sequence length="669" mass="70372">MQPELLLYSTLQLFVKRCLNLRCPSGDAATVAAGLRCLQLRGRCVSYPLHRAPAAARDGPISSNKLRDHFKNTGRWDESPDRRPQGRAYYVPLAAADPSTFGRPDRLSLRDHPTPSGTATTNTAATSMAGPREPFLVRRLFGTLPAAHKSGAWASIPQDGAPPRRQPSAELRARLAALLSGRVSEARDTLVQHGTDESYHESLPPDLVVFPESTEEVAAVVAACAAERTPVVPYGAGTSIEGHVGALYGGVCLDLGRMDKVLSVTPEDMDCRVQAGVTRQQLNDHLRDSGLFFPVDPGADATLGGMAATRASGTNAVRYGTMRDAVMGLTAVLADGRVVRTGRRCRKSSAGYDLTGLLVGSEGSLAVITEVALRLHPVPEAVAAAVVTFSPQAGAERDGKGVDSGGGGGGGGGGLRGAVECVVAVMGCGVPLARVELLDELSLQAVNKYSGTNFTLAPTLFFEFHGSSAAVSEQAKLVGSLAEEYGGSRFEWATSPEERARLWKARHTAYWAAISLRPGCKGFPTDVCVPISRLTECVMESQEDARQAGLVAPIVGHVGDGNFHMMLVVDPREGGEVARARGVVGRMVHRALGMQGTCTGEHGIGYGKLPYLLAEHGRASLEVMHAVKTALDPHDIMNPGKLGSAPDVLERLAGLAAADAMESAAASAN</sequence>
<organism evidence="12 13">
    <name type="scientific">Volvox africanus</name>
    <dbReference type="NCBI Taxonomy" id="51714"/>
    <lineage>
        <taxon>Eukaryota</taxon>
        <taxon>Viridiplantae</taxon>
        <taxon>Chlorophyta</taxon>
        <taxon>core chlorophytes</taxon>
        <taxon>Chlorophyceae</taxon>
        <taxon>CS clade</taxon>
        <taxon>Chlamydomonadales</taxon>
        <taxon>Volvocaceae</taxon>
        <taxon>Volvox</taxon>
    </lineage>
</organism>
<dbReference type="Gene3D" id="3.30.465.10">
    <property type="match status" value="1"/>
</dbReference>
<evidence type="ECO:0000256" key="5">
    <source>
        <dbReference type="ARBA" id="ARBA00022827"/>
    </source>
</evidence>
<gene>
    <name evidence="12" type="ORF">VaNZ11_006998</name>
</gene>
<comment type="similarity">
    <text evidence="3">Belongs to the FAD-binding oxidoreductase/transferase type 4 family.</text>
</comment>
<dbReference type="PANTHER" id="PTHR11748:SF111">
    <property type="entry name" value="D-LACTATE DEHYDROGENASE, MITOCHONDRIAL-RELATED"/>
    <property type="match status" value="1"/>
</dbReference>
<dbReference type="InterPro" id="IPR004113">
    <property type="entry name" value="FAD-bd_oxidored_4_C"/>
</dbReference>
<dbReference type="PANTHER" id="PTHR11748">
    <property type="entry name" value="D-LACTATE DEHYDROGENASE"/>
    <property type="match status" value="1"/>
</dbReference>
<comment type="cofactor">
    <cofactor evidence="1">
        <name>FAD</name>
        <dbReference type="ChEBI" id="CHEBI:57692"/>
    </cofactor>
</comment>
<keyword evidence="4" id="KW-0285">Flavoprotein</keyword>
<dbReference type="Gene3D" id="1.10.45.10">
    <property type="entry name" value="Vanillyl-alcohol Oxidase, Chain A, domain 4"/>
    <property type="match status" value="1"/>
</dbReference>
<feature type="region of interest" description="Disordered" evidence="10">
    <location>
        <begin position="56"/>
        <end position="84"/>
    </location>
</feature>
<dbReference type="Pfam" id="PF02913">
    <property type="entry name" value="FAD-oxidase_C"/>
    <property type="match status" value="1"/>
</dbReference>
<evidence type="ECO:0000256" key="6">
    <source>
        <dbReference type="ARBA" id="ARBA00022946"/>
    </source>
</evidence>
<feature type="compositionally biased region" description="Low complexity" evidence="10">
    <location>
        <begin position="114"/>
        <end position="126"/>
    </location>
</feature>
<evidence type="ECO:0000256" key="7">
    <source>
        <dbReference type="ARBA" id="ARBA00023002"/>
    </source>
</evidence>
<feature type="domain" description="FAD-binding PCMH-type" evidence="11">
    <location>
        <begin position="201"/>
        <end position="378"/>
    </location>
</feature>
<comment type="subcellular location">
    <subcellularLocation>
        <location evidence="2">Mitochondrion</location>
    </subcellularLocation>
</comment>
<dbReference type="SUPFAM" id="SSF55103">
    <property type="entry name" value="FAD-linked oxidases, C-terminal domain"/>
    <property type="match status" value="1"/>
</dbReference>
<reference evidence="12 13" key="1">
    <citation type="journal article" date="2023" name="IScience">
        <title>Expanded male sex-determining region conserved during the evolution of homothallism in the green alga Volvox.</title>
        <authorList>
            <person name="Yamamoto K."/>
            <person name="Matsuzaki R."/>
            <person name="Mahakham W."/>
            <person name="Heman W."/>
            <person name="Sekimoto H."/>
            <person name="Kawachi M."/>
            <person name="Minakuchi Y."/>
            <person name="Toyoda A."/>
            <person name="Nozaki H."/>
        </authorList>
    </citation>
    <scope>NUCLEOTIDE SEQUENCE [LARGE SCALE GENOMIC DNA]</scope>
    <source>
        <strain evidence="12 13">NIES-4468</strain>
    </source>
</reference>
<dbReference type="EC" id="1.1.2.4" evidence="9"/>
<keyword evidence="5" id="KW-0274">FAD</keyword>
<dbReference type="InterPro" id="IPR016166">
    <property type="entry name" value="FAD-bd_PCMH"/>
</dbReference>
<dbReference type="InterPro" id="IPR036318">
    <property type="entry name" value="FAD-bd_PCMH-like_sf"/>
</dbReference>
<evidence type="ECO:0000256" key="9">
    <source>
        <dbReference type="ARBA" id="ARBA00038897"/>
    </source>
</evidence>
<evidence type="ECO:0000256" key="3">
    <source>
        <dbReference type="ARBA" id="ARBA00008000"/>
    </source>
</evidence>
<dbReference type="InterPro" id="IPR006094">
    <property type="entry name" value="Oxid_FAD_bind_N"/>
</dbReference>
<accession>A0ABQ5S206</accession>
<comment type="caution">
    <text evidence="12">The sequence shown here is derived from an EMBL/GenBank/DDBJ whole genome shotgun (WGS) entry which is preliminary data.</text>
</comment>
<keyword evidence="13" id="KW-1185">Reference proteome</keyword>
<dbReference type="InterPro" id="IPR016164">
    <property type="entry name" value="FAD-linked_Oxase-like_C"/>
</dbReference>
<dbReference type="PROSITE" id="PS51387">
    <property type="entry name" value="FAD_PCMH"/>
    <property type="match status" value="1"/>
</dbReference>
<keyword evidence="8" id="KW-0496">Mitochondrion</keyword>
<feature type="region of interest" description="Disordered" evidence="10">
    <location>
        <begin position="97"/>
        <end position="126"/>
    </location>
</feature>
<evidence type="ECO:0000256" key="2">
    <source>
        <dbReference type="ARBA" id="ARBA00004173"/>
    </source>
</evidence>
<name>A0ABQ5S206_9CHLO</name>
<dbReference type="SUPFAM" id="SSF56176">
    <property type="entry name" value="FAD-binding/transporter-associated domain-like"/>
    <property type="match status" value="1"/>
</dbReference>
<evidence type="ECO:0000313" key="12">
    <source>
        <dbReference type="EMBL" id="GLI63880.1"/>
    </source>
</evidence>
<keyword evidence="6" id="KW-0809">Transit peptide</keyword>
<dbReference type="Gene3D" id="3.30.70.2740">
    <property type="match status" value="1"/>
</dbReference>
<evidence type="ECO:0000259" key="11">
    <source>
        <dbReference type="PROSITE" id="PS51387"/>
    </source>
</evidence>
<proteinExistence type="inferred from homology"/>
<protein>
    <recommendedName>
        <fullName evidence="9">D-lactate dehydrogenase (cytochrome)</fullName>
        <ecNumber evidence="9">1.1.2.4</ecNumber>
    </recommendedName>
</protein>
<dbReference type="InterPro" id="IPR016169">
    <property type="entry name" value="FAD-bd_PCMH_sub2"/>
</dbReference>
<dbReference type="InterPro" id="IPR016171">
    <property type="entry name" value="Vanillyl_alc_oxidase_C-sub2"/>
</dbReference>
<evidence type="ECO:0000313" key="13">
    <source>
        <dbReference type="Proteomes" id="UP001165090"/>
    </source>
</evidence>
<keyword evidence="7" id="KW-0560">Oxidoreductase</keyword>
<evidence type="ECO:0000256" key="10">
    <source>
        <dbReference type="SAM" id="MobiDB-lite"/>
    </source>
</evidence>